<reference evidence="1" key="1">
    <citation type="submission" date="2022-07" db="EMBL/GenBank/DDBJ databases">
        <title>Genome Sequence of Lecanicillium saksenae.</title>
        <authorList>
            <person name="Buettner E."/>
        </authorList>
    </citation>
    <scope>NUCLEOTIDE SEQUENCE</scope>
    <source>
        <strain evidence="1">VT-O1</strain>
    </source>
</reference>
<name>A0ACC1QUX7_9HYPO</name>
<accession>A0ACC1QUX7</accession>
<proteinExistence type="predicted"/>
<dbReference type="Proteomes" id="UP001148737">
    <property type="component" value="Unassembled WGS sequence"/>
</dbReference>
<evidence type="ECO:0000313" key="2">
    <source>
        <dbReference type="Proteomes" id="UP001148737"/>
    </source>
</evidence>
<keyword evidence="2" id="KW-1185">Reference proteome</keyword>
<sequence length="1500" mass="167168">MSLSNKKSKHARETIQRAYKELESAVSVQDACRFNETTIEDVRKACQLLENELGARGLLRNMGRLEPLLKGLECYGKVVDTLCQGTPFLPWIWAPIVAILKIGADCIHAFETLIKAYAQIGRSLARFENLRQTFKDDACFQEIVAVFYRDVVKFHTYAYKFLTVNGWRRFFRTTWGRFERQFNAILDSLDRHGELIDKEASARNIADTQRLLKQLESERKERLEKITSEQKTQTARCYQEIIARLQVNESDQNSIWEALIGAIPAGSESTCAWALKHDKLGSWLNATGKISSLWIQGTVGTGKSVLAADLVRFRSVNDHIVIRHFCNDLYESSTNYEQILKSVIRQLSGHSDDAIAYIHNVLMSDRKPLTISALEHMVEELVTIISGSRQDPKDVWIIIDGIDSCDTRDRARCVALLDAIAAADKKSETNVCKALFTSRQEPSQKENRRRSLIRLGEERSNIQNSIRLYTARRLQLPPTSDRLNQLGLTTDEVGELASEISNKAAGMFLYARLIVDYISKQLFHTSEELRQAVHELPPELKGFYRKIVSNITTHLNPASIESVKCVLQWIGFTTIPMRRLELLSAVTFTLRDESVDRLVPSFVVQDCFALLEERPDKTIAYIHATVKDFLLDADNPFSLDKNSAQSQLTLGTLNCLSAAAKAFSQCDLSHAAELLAVRGVFAFLNHATKLWANDLLSYMNKCQKEQSRDVMIDNAAARLAVGLRHCLAGSSTRTKERSTDINVTSGEASSSENFGTIMPFVKAALASQEGVAGKRSAEKDGSSVSDLESGDAVTEILHRYRKAVLWVIGQGSFLGVSKEDYELFKLQAQAVLFTCRVNSCPRSLLGFQTEAELLSHEMEHSKYYPCRVDGCQLPAFKSQQSLERHHRKNHEPNIARRRLRHVKRFDSIKIGSSSRQDTSKSNREKPSNYRSPRGREIAATEGMELDPVDTRGSSSNEWNSSSASRGKAILRELNALEHIASAPAEPKKQGQTLNASTARNDSEDASTHYPHITESNSTPRRRNVANSLEPFVLQYSYDNEHLVDLSPQFRYVPASPATDGDVGSDSGYYRNLDYSVTSSVISSPRDPGAPLTIEPRPATPEVNWEPDYDSPPFVPIPSILPESKMDSGYQKNMNYSATSSIMSSPHIPGGHRPPSPGDWLGPRSSSMYSPPPMHPPKLKSSEDFPATVPGFDSSLLDVREVGTDGGYIGARDYTAVSPSLPTTIPDNPMGAAHSVFTYYENKFMGTPAAHPPNHMNGILPPTSKDYQSSNQSTQKAKDGLPVPPTLSELDQRRGFVDGQWPWQKEQREGPTATLDQDSIYAHVLGRARAGIEGLNRVAGAQLMAAEAKESSFTHEETGSDKHNEVRITQLPQQQRIAAHSEMSQTGPGTPGPSQEMSMRQVEPSQESAGAMTAPARLPPVHREELNKLALRFYRSAPEAEKNLLRQQVRSRLNPEVFAEFSQPGRDPAMLAYFSQAYSMLGRQINQQATISVVADAQVEK</sequence>
<evidence type="ECO:0000313" key="1">
    <source>
        <dbReference type="EMBL" id="KAJ3493715.1"/>
    </source>
</evidence>
<comment type="caution">
    <text evidence="1">The sequence shown here is derived from an EMBL/GenBank/DDBJ whole genome shotgun (WGS) entry which is preliminary data.</text>
</comment>
<protein>
    <submittedName>
        <fullName evidence="1">Uncharacterized protein</fullName>
    </submittedName>
</protein>
<organism evidence="1 2">
    <name type="scientific">Lecanicillium saksenae</name>
    <dbReference type="NCBI Taxonomy" id="468837"/>
    <lineage>
        <taxon>Eukaryota</taxon>
        <taxon>Fungi</taxon>
        <taxon>Dikarya</taxon>
        <taxon>Ascomycota</taxon>
        <taxon>Pezizomycotina</taxon>
        <taxon>Sordariomycetes</taxon>
        <taxon>Hypocreomycetidae</taxon>
        <taxon>Hypocreales</taxon>
        <taxon>Cordycipitaceae</taxon>
        <taxon>Lecanicillium</taxon>
    </lineage>
</organism>
<gene>
    <name evidence="1" type="ORF">NLG97_g4559</name>
</gene>
<dbReference type="EMBL" id="JANAKD010000458">
    <property type="protein sequence ID" value="KAJ3493715.1"/>
    <property type="molecule type" value="Genomic_DNA"/>
</dbReference>